<evidence type="ECO:0000313" key="2">
    <source>
        <dbReference type="Proteomes" id="UP000240461"/>
    </source>
</evidence>
<protein>
    <submittedName>
        <fullName evidence="1">Uncharacterized protein</fullName>
    </submittedName>
</protein>
<organism evidence="1 2">
    <name type="scientific">Acanthamoeba polyphaga mimivirus Kroon</name>
    <dbReference type="NCBI Taxonomy" id="3069720"/>
    <lineage>
        <taxon>Viruses</taxon>
        <taxon>Varidnaviria</taxon>
        <taxon>Bamfordvirae</taxon>
        <taxon>Nucleocytoviricota</taxon>
        <taxon>Megaviricetes</taxon>
        <taxon>Imitervirales</taxon>
        <taxon>Mimiviridae</taxon>
        <taxon>Megamimivirinae</taxon>
        <taxon>Mimivirus</taxon>
        <taxon>Mimivirus lagoaense</taxon>
    </lineage>
</organism>
<dbReference type="Proteomes" id="UP000240461">
    <property type="component" value="Segment"/>
</dbReference>
<dbReference type="KEGG" id="vg:80514422"/>
<name>A0A0G2Y7U6_9VIRU</name>
<dbReference type="EMBL" id="KM982402">
    <property type="protein sequence ID" value="AKI80624.1"/>
    <property type="molecule type" value="Genomic_DNA"/>
</dbReference>
<evidence type="ECO:0000313" key="1">
    <source>
        <dbReference type="EMBL" id="AKI80624.1"/>
    </source>
</evidence>
<accession>A0A0G2Y7U6</accession>
<keyword evidence="2" id="KW-1185">Reference proteome</keyword>
<sequence length="269" mass="31536">MSIRTNAFIEIANKIHNNSYDYSGIVIDDDTSCINIKCKSCDNTFNVRIVNHLKKKVGCRRCNMVKTKEKNRMTTQEFIKLAQEIHGDKYDYSKTRFIRSDIPMEIICRKCGTSLFHTKHRHLVERCGCFCQRNARKNSTENFIEKSKLKHGPDTFDYSKTVYVNTNTKIIVQCKSCGFEMFQRYDVHLKSKGCTHCNKYTKPTTEQWINRAREFHGDKYDYSQVLYVNSRQKITIICPKHGPFEIIPSNFFTTKESCSGCRHDKKLEN</sequence>
<proteinExistence type="predicted"/>
<reference evidence="1 2" key="1">
    <citation type="submission" date="2014-10" db="EMBL/GenBank/DDBJ databases">
        <title>Pan-genome analysis of Brazilian lineage A amoebal mimiviruses.</title>
        <authorList>
            <person name="Assis F.L."/>
            <person name="Abrahao J.S."/>
            <person name="Kroon E.G."/>
            <person name="Dornas F.P."/>
            <person name="Andrade K.R."/>
            <person name="Borato P.V.M."/>
            <person name="Pilotto M.R."/>
            <person name="Benamar S."/>
            <person name="LaScola B."/>
            <person name="Colson P."/>
        </authorList>
    </citation>
    <scope>NUCLEOTIDE SEQUENCE [LARGE SCALE GENOMIC DNA]</scope>
    <source>
        <strain evidence="1 2">Kroon</strain>
    </source>
</reference>